<accession>A0A9W7CCX3</accession>
<evidence type="ECO:0000313" key="2">
    <source>
        <dbReference type="EMBL" id="GMI06027.1"/>
    </source>
</evidence>
<comment type="caution">
    <text evidence="2">The sequence shown here is derived from an EMBL/GenBank/DDBJ whole genome shotgun (WGS) entry which is preliminary data.</text>
</comment>
<proteinExistence type="predicted"/>
<protein>
    <recommendedName>
        <fullName evidence="4">FACT complex subunit</fullName>
    </recommendedName>
</protein>
<sequence length="341" mass="36759">MSALALGASTAPASLRVLVLCTALSPPQLTSVLTSLKDSSKKAGSHKTRELLWKAYGDMLTWAGGGDGTIDAFLMFKAGEDVNEGKLQIQELTKRQRGCCGSLDILGRKHTPAGEEEGKCRGWAMVWTEDEASSAFEDLLDGEPCIYCTGDKVYVGTRYKRVMCKGISSVKTVKDVDALVPTLLPDNPLRSVSFTSNSPPSINSYNFILAGPWTSKFVEDSENCCSATSTDAVYDCFLACKASSLMADANKLIAQMITDVEKGLTACIYAASMKEAGVARRNALMKKVYVHESKAKFIQGAKEDGGIEVNVVNGNIEGSKFSEFGGIVFEIHYRTDLAMFG</sequence>
<dbReference type="Proteomes" id="UP001165160">
    <property type="component" value="Unassembled WGS sequence"/>
</dbReference>
<evidence type="ECO:0000256" key="1">
    <source>
        <dbReference type="SAM" id="SignalP"/>
    </source>
</evidence>
<evidence type="ECO:0000313" key="3">
    <source>
        <dbReference type="Proteomes" id="UP001165160"/>
    </source>
</evidence>
<feature type="chain" id="PRO_5040820062" description="FACT complex subunit" evidence="1">
    <location>
        <begin position="16"/>
        <end position="341"/>
    </location>
</feature>
<evidence type="ECO:0008006" key="4">
    <source>
        <dbReference type="Google" id="ProtNLM"/>
    </source>
</evidence>
<reference evidence="3" key="1">
    <citation type="journal article" date="2023" name="Commun. Biol.">
        <title>Genome analysis of Parmales, the sister group of diatoms, reveals the evolutionary specialization of diatoms from phago-mixotrophs to photoautotrophs.</title>
        <authorList>
            <person name="Ban H."/>
            <person name="Sato S."/>
            <person name="Yoshikawa S."/>
            <person name="Yamada K."/>
            <person name="Nakamura Y."/>
            <person name="Ichinomiya M."/>
            <person name="Sato N."/>
            <person name="Blanc-Mathieu R."/>
            <person name="Endo H."/>
            <person name="Kuwata A."/>
            <person name="Ogata H."/>
        </authorList>
    </citation>
    <scope>NUCLEOTIDE SEQUENCE [LARGE SCALE GENOMIC DNA]</scope>
    <source>
        <strain evidence="3">NIES 3699</strain>
    </source>
</reference>
<gene>
    <name evidence="2" type="ORF">TrVE_jg12797</name>
</gene>
<organism evidence="2 3">
    <name type="scientific">Triparma verrucosa</name>
    <dbReference type="NCBI Taxonomy" id="1606542"/>
    <lineage>
        <taxon>Eukaryota</taxon>
        <taxon>Sar</taxon>
        <taxon>Stramenopiles</taxon>
        <taxon>Ochrophyta</taxon>
        <taxon>Bolidophyceae</taxon>
        <taxon>Parmales</taxon>
        <taxon>Triparmaceae</taxon>
        <taxon>Triparma</taxon>
    </lineage>
</organism>
<keyword evidence="1" id="KW-0732">Signal</keyword>
<keyword evidence="3" id="KW-1185">Reference proteome</keyword>
<name>A0A9W7CCX3_9STRA</name>
<dbReference type="AlphaFoldDB" id="A0A9W7CCX3"/>
<feature type="signal peptide" evidence="1">
    <location>
        <begin position="1"/>
        <end position="15"/>
    </location>
</feature>
<dbReference type="EMBL" id="BRXX01000340">
    <property type="protein sequence ID" value="GMI06027.1"/>
    <property type="molecule type" value="Genomic_DNA"/>
</dbReference>